<dbReference type="SUPFAM" id="SSF56112">
    <property type="entry name" value="Protein kinase-like (PK-like)"/>
    <property type="match status" value="1"/>
</dbReference>
<feature type="domain" description="Protein kinase" evidence="1">
    <location>
        <begin position="19"/>
        <end position="245"/>
    </location>
</feature>
<dbReference type="InterPro" id="IPR000719">
    <property type="entry name" value="Prot_kinase_dom"/>
</dbReference>
<sequence>MEICEHGEIFVERDDDLIFDHTKIILRDADDEYFYAKTNQRMTRVFGINGLDTTTRIPADQIWPLANPKFTRAPDPLPPTSYLKRPRLLYYGLDDLDCGNNQILTEVEACEVLKRYPHPNIAPYLGCIVKEGRIRGLAFARYSVTLSQMLKDGTPFDRGHCLCGIEAGVRHMHKLGLVHNDLNPSNIMMDGDNPVIIDFDSCKREGDELGSKAGTDGWTLDGQDQALRENDLYSLSKIRAALMKA</sequence>
<evidence type="ECO:0000313" key="3">
    <source>
        <dbReference type="Proteomes" id="UP001174934"/>
    </source>
</evidence>
<accession>A0AA39W3Q1</accession>
<dbReference type="Gene3D" id="1.10.510.10">
    <property type="entry name" value="Transferase(Phosphotransferase) domain 1"/>
    <property type="match status" value="1"/>
</dbReference>
<dbReference type="GO" id="GO:0004672">
    <property type="term" value="F:protein kinase activity"/>
    <property type="evidence" value="ECO:0007669"/>
    <property type="project" value="InterPro"/>
</dbReference>
<dbReference type="Pfam" id="PF00069">
    <property type="entry name" value="Pkinase"/>
    <property type="match status" value="1"/>
</dbReference>
<gene>
    <name evidence="2" type="ORF">B0T17DRAFT_546672</name>
</gene>
<keyword evidence="3" id="KW-1185">Reference proteome</keyword>
<dbReference type="Proteomes" id="UP001174934">
    <property type="component" value="Unassembled WGS sequence"/>
</dbReference>
<dbReference type="InterPro" id="IPR011009">
    <property type="entry name" value="Kinase-like_dom_sf"/>
</dbReference>
<dbReference type="PROSITE" id="PS50011">
    <property type="entry name" value="PROTEIN_KINASE_DOM"/>
    <property type="match status" value="1"/>
</dbReference>
<organism evidence="2 3">
    <name type="scientific">Bombardia bombarda</name>
    <dbReference type="NCBI Taxonomy" id="252184"/>
    <lineage>
        <taxon>Eukaryota</taxon>
        <taxon>Fungi</taxon>
        <taxon>Dikarya</taxon>
        <taxon>Ascomycota</taxon>
        <taxon>Pezizomycotina</taxon>
        <taxon>Sordariomycetes</taxon>
        <taxon>Sordariomycetidae</taxon>
        <taxon>Sordariales</taxon>
        <taxon>Lasiosphaeriaceae</taxon>
        <taxon>Bombardia</taxon>
    </lineage>
</organism>
<comment type="caution">
    <text evidence="2">The sequence shown here is derived from an EMBL/GenBank/DDBJ whole genome shotgun (WGS) entry which is preliminary data.</text>
</comment>
<dbReference type="GO" id="GO:0005524">
    <property type="term" value="F:ATP binding"/>
    <property type="evidence" value="ECO:0007669"/>
    <property type="project" value="InterPro"/>
</dbReference>
<evidence type="ECO:0000259" key="1">
    <source>
        <dbReference type="PROSITE" id="PS50011"/>
    </source>
</evidence>
<name>A0AA39W3Q1_9PEZI</name>
<evidence type="ECO:0000313" key="2">
    <source>
        <dbReference type="EMBL" id="KAK0609309.1"/>
    </source>
</evidence>
<dbReference type="AlphaFoldDB" id="A0AA39W3Q1"/>
<proteinExistence type="predicted"/>
<protein>
    <recommendedName>
        <fullName evidence="1">Protein kinase domain-containing protein</fullName>
    </recommendedName>
</protein>
<reference evidence="2" key="1">
    <citation type="submission" date="2023-06" db="EMBL/GenBank/DDBJ databases">
        <title>Genome-scale phylogeny and comparative genomics of the fungal order Sordariales.</title>
        <authorList>
            <consortium name="Lawrence Berkeley National Laboratory"/>
            <person name="Hensen N."/>
            <person name="Bonometti L."/>
            <person name="Westerberg I."/>
            <person name="Brannstrom I.O."/>
            <person name="Guillou S."/>
            <person name="Cros-Aarteil S."/>
            <person name="Calhoun S."/>
            <person name="Haridas S."/>
            <person name="Kuo A."/>
            <person name="Mondo S."/>
            <person name="Pangilinan J."/>
            <person name="Riley R."/>
            <person name="LaButti K."/>
            <person name="Andreopoulos B."/>
            <person name="Lipzen A."/>
            <person name="Chen C."/>
            <person name="Yanf M."/>
            <person name="Daum C."/>
            <person name="Ng V."/>
            <person name="Clum A."/>
            <person name="Steindorff A."/>
            <person name="Ohm R."/>
            <person name="Martin F."/>
            <person name="Silar P."/>
            <person name="Natvig D."/>
            <person name="Lalanne C."/>
            <person name="Gautier V."/>
            <person name="Ament-velasquez S.L."/>
            <person name="Kruys A."/>
            <person name="Hutchinson M.I."/>
            <person name="Powell A.J."/>
            <person name="Barry K."/>
            <person name="Miller A.N."/>
            <person name="Grigoriev I.V."/>
            <person name="Debuchy R."/>
            <person name="Gladieux P."/>
            <person name="Thoren M.H."/>
            <person name="Johannesson H."/>
        </authorList>
    </citation>
    <scope>NUCLEOTIDE SEQUENCE</scope>
    <source>
        <strain evidence="2">SMH3391-2</strain>
    </source>
</reference>
<dbReference type="EMBL" id="JAULSR010000014">
    <property type="protein sequence ID" value="KAK0609309.1"/>
    <property type="molecule type" value="Genomic_DNA"/>
</dbReference>